<dbReference type="EMBL" id="MLBF01000057">
    <property type="protein sequence ID" value="OLN27479.1"/>
    <property type="molecule type" value="Genomic_DNA"/>
</dbReference>
<proteinExistence type="predicted"/>
<dbReference type="STRING" id="1888891.DSOL_4556"/>
<comment type="caution">
    <text evidence="1">The sequence shown here is derived from an EMBL/GenBank/DDBJ whole genome shotgun (WGS) entry which is preliminary data.</text>
</comment>
<gene>
    <name evidence="1" type="ORF">DSOL_4556</name>
</gene>
<accession>A0A1Q8QJF3</accession>
<name>A0A1Q8QJF3_9FIRM</name>
<organism evidence="1 2">
    <name type="scientific">Desulfosporosinus metallidurans</name>
    <dbReference type="NCBI Taxonomy" id="1888891"/>
    <lineage>
        <taxon>Bacteria</taxon>
        <taxon>Bacillati</taxon>
        <taxon>Bacillota</taxon>
        <taxon>Clostridia</taxon>
        <taxon>Eubacteriales</taxon>
        <taxon>Desulfitobacteriaceae</taxon>
        <taxon>Desulfosporosinus</taxon>
    </lineage>
</organism>
<protein>
    <submittedName>
        <fullName evidence="1">Uncharacterized protein</fullName>
    </submittedName>
</protein>
<dbReference type="AlphaFoldDB" id="A0A1Q8QJF3"/>
<evidence type="ECO:0000313" key="2">
    <source>
        <dbReference type="Proteomes" id="UP000186102"/>
    </source>
</evidence>
<sequence>MLASFGAFIVLNTLSQILIKLISLIPGTAFFPNIHISSHDFIGMQSVIPLAIWNYIYWTSMCGLLRCN</sequence>
<dbReference type="Proteomes" id="UP000186102">
    <property type="component" value="Unassembled WGS sequence"/>
</dbReference>
<evidence type="ECO:0000313" key="1">
    <source>
        <dbReference type="EMBL" id="OLN27479.1"/>
    </source>
</evidence>
<keyword evidence="2" id="KW-1185">Reference proteome</keyword>
<reference evidence="1 2" key="1">
    <citation type="submission" date="2016-09" db="EMBL/GenBank/DDBJ databases">
        <title>Complete genome of Desulfosporosinus sp. OL.</title>
        <authorList>
            <person name="Mardanov A."/>
            <person name="Beletsky A."/>
            <person name="Panova A."/>
            <person name="Karnachuk O."/>
            <person name="Ravin N."/>
        </authorList>
    </citation>
    <scope>NUCLEOTIDE SEQUENCE [LARGE SCALE GENOMIC DNA]</scope>
    <source>
        <strain evidence="1 2">OL</strain>
    </source>
</reference>